<reference evidence="3" key="1">
    <citation type="journal article" date="2019" name="Gigascience">
        <title>De novo genome assembly of the endangered Acer yangbiense, a plant species with extremely small populations endemic to Yunnan Province, China.</title>
        <authorList>
            <person name="Yang J."/>
            <person name="Wariss H.M."/>
            <person name="Tao L."/>
            <person name="Zhang R."/>
            <person name="Yun Q."/>
            <person name="Hollingsworth P."/>
            <person name="Dao Z."/>
            <person name="Luo G."/>
            <person name="Guo H."/>
            <person name="Ma Y."/>
            <person name="Sun W."/>
        </authorList>
    </citation>
    <scope>NUCLEOTIDE SEQUENCE [LARGE SCALE GENOMIC DNA]</scope>
    <source>
        <strain evidence="3">cv. Malutang</strain>
    </source>
</reference>
<comment type="caution">
    <text evidence="2">The sequence shown here is derived from an EMBL/GenBank/DDBJ whole genome shotgun (WGS) entry which is preliminary data.</text>
</comment>
<evidence type="ECO:0000256" key="1">
    <source>
        <dbReference type="SAM" id="MobiDB-lite"/>
    </source>
</evidence>
<dbReference type="Proteomes" id="UP000323000">
    <property type="component" value="Chromosome 8"/>
</dbReference>
<dbReference type="AlphaFoldDB" id="A0A5C7HLT5"/>
<organism evidence="2 3">
    <name type="scientific">Acer yangbiense</name>
    <dbReference type="NCBI Taxonomy" id="1000413"/>
    <lineage>
        <taxon>Eukaryota</taxon>
        <taxon>Viridiplantae</taxon>
        <taxon>Streptophyta</taxon>
        <taxon>Embryophyta</taxon>
        <taxon>Tracheophyta</taxon>
        <taxon>Spermatophyta</taxon>
        <taxon>Magnoliopsida</taxon>
        <taxon>eudicotyledons</taxon>
        <taxon>Gunneridae</taxon>
        <taxon>Pentapetalae</taxon>
        <taxon>rosids</taxon>
        <taxon>malvids</taxon>
        <taxon>Sapindales</taxon>
        <taxon>Sapindaceae</taxon>
        <taxon>Hippocastanoideae</taxon>
        <taxon>Acereae</taxon>
        <taxon>Acer</taxon>
    </lineage>
</organism>
<accession>A0A5C7HLT5</accession>
<proteinExistence type="predicted"/>
<dbReference type="OrthoDB" id="1742941at2759"/>
<keyword evidence="3" id="KW-1185">Reference proteome</keyword>
<dbReference type="PANTHER" id="PTHR31973">
    <property type="entry name" value="POLYPROTEIN, PUTATIVE-RELATED"/>
    <property type="match status" value="1"/>
</dbReference>
<gene>
    <name evidence="2" type="ORF">EZV62_018569</name>
</gene>
<dbReference type="EMBL" id="VAHF01000008">
    <property type="protein sequence ID" value="TXG57256.1"/>
    <property type="molecule type" value="Genomic_DNA"/>
</dbReference>
<dbReference type="PANTHER" id="PTHR31973:SF187">
    <property type="entry name" value="MUTATOR TRANSPOSASE MUDRA PROTEIN"/>
    <property type="match status" value="1"/>
</dbReference>
<protein>
    <submittedName>
        <fullName evidence="2">Uncharacterized protein</fullName>
    </submittedName>
</protein>
<sequence>MVKGEEVREIRNDAELFYVLGEFEQRNVSQIHFNVNYIPPAAMSYYQSSNSENEESYNENNENGDEMHNANNDNGDENDGLSDVNEDGISQEVVVDIGSDSDNDVQRDPPNRGTAFRVGVDGRITLEVGQMFRVTKNRDANSVWLGKKFEAFIKENLDANIKVLGSAVLRFKVDYLTEQFWHAANSSNLPEFLEAMEAIKATSEAAYLYLTRIPLESWTVHKFDTIYKTDHNTNSVVEAFNSWLNKFRALLMLTLLERVRQKLMKRIHDRYEAAMRWESNIPPAVNRKA</sequence>
<feature type="region of interest" description="Disordered" evidence="1">
    <location>
        <begin position="47"/>
        <end position="84"/>
    </location>
</feature>
<evidence type="ECO:0000313" key="3">
    <source>
        <dbReference type="Proteomes" id="UP000323000"/>
    </source>
</evidence>
<evidence type="ECO:0000313" key="2">
    <source>
        <dbReference type="EMBL" id="TXG57256.1"/>
    </source>
</evidence>
<name>A0A5C7HLT5_9ROSI</name>
<feature type="compositionally biased region" description="Acidic residues" evidence="1">
    <location>
        <begin position="74"/>
        <end position="84"/>
    </location>
</feature>